<sequence>MSFRSVVAPQKRYALKMTYSPYLDRAKLRGKEAIEQMANDFLMFAASAGSVNQDDLELLGWTRTQVVLHTSDARHLANHRADQERRRVFA</sequence>
<dbReference type="AlphaFoldDB" id="A0A5P6NZA3"/>
<dbReference type="OrthoDB" id="8240049at2"/>
<organism evidence="1 2">
    <name type="scientific">Bradyrhizobium betae</name>
    <dbReference type="NCBI Taxonomy" id="244734"/>
    <lineage>
        <taxon>Bacteria</taxon>
        <taxon>Pseudomonadati</taxon>
        <taxon>Pseudomonadota</taxon>
        <taxon>Alphaproteobacteria</taxon>
        <taxon>Hyphomicrobiales</taxon>
        <taxon>Nitrobacteraceae</taxon>
        <taxon>Bradyrhizobium</taxon>
    </lineage>
</organism>
<gene>
    <name evidence="1" type="ORF">F8237_01965</name>
</gene>
<dbReference type="RefSeq" id="WP_151642156.1">
    <property type="nucleotide sequence ID" value="NZ_CP044543.1"/>
</dbReference>
<dbReference type="EMBL" id="CP044543">
    <property type="protein sequence ID" value="QFI71246.1"/>
    <property type="molecule type" value="Genomic_DNA"/>
</dbReference>
<evidence type="ECO:0000313" key="2">
    <source>
        <dbReference type="Proteomes" id="UP000325641"/>
    </source>
</evidence>
<evidence type="ECO:0000313" key="1">
    <source>
        <dbReference type="EMBL" id="QFI71246.1"/>
    </source>
</evidence>
<accession>A0A5P6NZA3</accession>
<proteinExistence type="predicted"/>
<name>A0A5P6NZA3_9BRAD</name>
<dbReference type="KEGG" id="bbet:F8237_01965"/>
<reference evidence="2" key="1">
    <citation type="submission" date="2019-10" db="EMBL/GenBank/DDBJ databases">
        <title>Complete Genome Sequence of Bradyrhizobium betae type strain PL7HG1T.</title>
        <authorList>
            <person name="Bromfield E.S.P."/>
            <person name="Cloutier S."/>
        </authorList>
    </citation>
    <scope>NUCLEOTIDE SEQUENCE [LARGE SCALE GENOMIC DNA]</scope>
    <source>
        <strain evidence="2">PL7HG1</strain>
    </source>
</reference>
<dbReference type="Proteomes" id="UP000325641">
    <property type="component" value="Chromosome"/>
</dbReference>
<protein>
    <submittedName>
        <fullName evidence="1">Uncharacterized protein</fullName>
    </submittedName>
</protein>